<evidence type="ECO:0000256" key="1">
    <source>
        <dbReference type="SAM" id="Phobius"/>
    </source>
</evidence>
<dbReference type="EMBL" id="OX459124">
    <property type="protein sequence ID" value="CAI9114365.1"/>
    <property type="molecule type" value="Genomic_DNA"/>
</dbReference>
<keyword evidence="1" id="KW-0812">Transmembrane</keyword>
<dbReference type="Proteomes" id="UP001161247">
    <property type="component" value="Chromosome 7"/>
</dbReference>
<keyword evidence="3" id="KW-1185">Reference proteome</keyword>
<proteinExistence type="predicted"/>
<reference evidence="2" key="1">
    <citation type="submission" date="2023-03" db="EMBL/GenBank/DDBJ databases">
        <authorList>
            <person name="Julca I."/>
        </authorList>
    </citation>
    <scope>NUCLEOTIDE SEQUENCE</scope>
</reference>
<evidence type="ECO:0000313" key="2">
    <source>
        <dbReference type="EMBL" id="CAI9114365.1"/>
    </source>
</evidence>
<dbReference type="AlphaFoldDB" id="A0AAV1E2G9"/>
<accession>A0AAV1E2G9</accession>
<name>A0AAV1E2G9_OLDCO</name>
<sequence>MHVLVGLAFVRTSAPFHLVSMLLLALLVVHDMLRRKALKTDIIKMIVLDEAGELLSPGFTNQIYRIFQQFPSTIQVGIDSVTTPPDALEFIKDFMKKPVRILRNCDELTPQGS</sequence>
<dbReference type="SUPFAM" id="SSF52540">
    <property type="entry name" value="P-loop containing nucleoside triphosphate hydrolases"/>
    <property type="match status" value="1"/>
</dbReference>
<gene>
    <name evidence="2" type="ORF">OLC1_LOCUS21147</name>
</gene>
<feature type="transmembrane region" description="Helical" evidence="1">
    <location>
        <begin position="6"/>
        <end position="29"/>
    </location>
</feature>
<evidence type="ECO:0000313" key="3">
    <source>
        <dbReference type="Proteomes" id="UP001161247"/>
    </source>
</evidence>
<keyword evidence="1" id="KW-0472">Membrane</keyword>
<protein>
    <submittedName>
        <fullName evidence="2">OLC1v1015073C1</fullName>
    </submittedName>
</protein>
<dbReference type="Gene3D" id="3.40.50.300">
    <property type="entry name" value="P-loop containing nucleotide triphosphate hydrolases"/>
    <property type="match status" value="1"/>
</dbReference>
<dbReference type="InterPro" id="IPR027417">
    <property type="entry name" value="P-loop_NTPase"/>
</dbReference>
<keyword evidence="1" id="KW-1133">Transmembrane helix</keyword>
<organism evidence="2 3">
    <name type="scientific">Oldenlandia corymbosa var. corymbosa</name>
    <dbReference type="NCBI Taxonomy" id="529605"/>
    <lineage>
        <taxon>Eukaryota</taxon>
        <taxon>Viridiplantae</taxon>
        <taxon>Streptophyta</taxon>
        <taxon>Embryophyta</taxon>
        <taxon>Tracheophyta</taxon>
        <taxon>Spermatophyta</taxon>
        <taxon>Magnoliopsida</taxon>
        <taxon>eudicotyledons</taxon>
        <taxon>Gunneridae</taxon>
        <taxon>Pentapetalae</taxon>
        <taxon>asterids</taxon>
        <taxon>lamiids</taxon>
        <taxon>Gentianales</taxon>
        <taxon>Rubiaceae</taxon>
        <taxon>Rubioideae</taxon>
        <taxon>Spermacoceae</taxon>
        <taxon>Hedyotis-Oldenlandia complex</taxon>
        <taxon>Oldenlandia</taxon>
    </lineage>
</organism>